<feature type="transmembrane region" description="Helical" evidence="1">
    <location>
        <begin position="216"/>
        <end position="240"/>
    </location>
</feature>
<feature type="transmembrane region" description="Helical" evidence="1">
    <location>
        <begin position="188"/>
        <end position="204"/>
    </location>
</feature>
<feature type="transmembrane region" description="Helical" evidence="1">
    <location>
        <begin position="122"/>
        <end position="141"/>
    </location>
</feature>
<organism evidence="2 3">
    <name type="scientific">Bifidobacterium eulemuris</name>
    <dbReference type="NCBI Taxonomy" id="1765219"/>
    <lineage>
        <taxon>Bacteria</taxon>
        <taxon>Bacillati</taxon>
        <taxon>Actinomycetota</taxon>
        <taxon>Actinomycetes</taxon>
        <taxon>Bifidobacteriales</taxon>
        <taxon>Bifidobacteriaceae</taxon>
        <taxon>Bifidobacterium</taxon>
    </lineage>
</organism>
<dbReference type="EMBL" id="MWWZ01000005">
    <property type="protein sequence ID" value="OZG68547.1"/>
    <property type="molecule type" value="Genomic_DNA"/>
</dbReference>
<feature type="transmembrane region" description="Helical" evidence="1">
    <location>
        <begin position="252"/>
        <end position="270"/>
    </location>
</feature>
<gene>
    <name evidence="2" type="ORF">BEUL_0857</name>
</gene>
<protein>
    <submittedName>
        <fullName evidence="2">EpsH</fullName>
    </submittedName>
</protein>
<name>A0A261GAT2_9BIFI</name>
<dbReference type="Proteomes" id="UP000216057">
    <property type="component" value="Unassembled WGS sequence"/>
</dbReference>
<feature type="transmembrane region" description="Helical" evidence="1">
    <location>
        <begin position="373"/>
        <end position="390"/>
    </location>
</feature>
<feature type="transmembrane region" description="Helical" evidence="1">
    <location>
        <begin position="92"/>
        <end position="110"/>
    </location>
</feature>
<feature type="transmembrane region" description="Helical" evidence="1">
    <location>
        <begin position="61"/>
        <end position="80"/>
    </location>
</feature>
<proteinExistence type="predicted"/>
<keyword evidence="1" id="KW-0812">Transmembrane</keyword>
<keyword evidence="1" id="KW-1133">Transmembrane helix</keyword>
<feature type="transmembrane region" description="Helical" evidence="1">
    <location>
        <begin position="148"/>
        <end position="168"/>
    </location>
</feature>
<keyword evidence="1" id="KW-0472">Membrane</keyword>
<reference evidence="2 3" key="1">
    <citation type="journal article" date="2017" name="BMC Genomics">
        <title>Comparative genomic and phylogenomic analyses of the Bifidobacteriaceae family.</title>
        <authorList>
            <person name="Lugli G.A."/>
            <person name="Milani C."/>
            <person name="Turroni F."/>
            <person name="Duranti S."/>
            <person name="Mancabelli L."/>
            <person name="Mangifesta M."/>
            <person name="Ferrario C."/>
            <person name="Modesto M."/>
            <person name="Mattarelli P."/>
            <person name="Jiri K."/>
            <person name="van Sinderen D."/>
            <person name="Ventura M."/>
        </authorList>
    </citation>
    <scope>NUCLEOTIDE SEQUENCE [LARGE SCALE GENOMIC DNA]</scope>
    <source>
        <strain evidence="2 3">DSM 100216</strain>
    </source>
</reference>
<evidence type="ECO:0000313" key="3">
    <source>
        <dbReference type="Proteomes" id="UP000216057"/>
    </source>
</evidence>
<evidence type="ECO:0000313" key="2">
    <source>
        <dbReference type="EMBL" id="OZG68547.1"/>
    </source>
</evidence>
<feature type="transmembrane region" description="Helical" evidence="1">
    <location>
        <begin position="28"/>
        <end position="49"/>
    </location>
</feature>
<dbReference type="AlphaFoldDB" id="A0A261GAT2"/>
<sequence length="423" mass="49257">MNSTTNKFFPKKVAKRGFLVEFDITRQLTCFFFCATYILLSMTDGLLIAQGVSSDNLLVRMKYFTMLTTIGFSIIHMFFYRHHNYFWKETKQIILLIIGITFVSCLQILQTGQFTSLTVDNLLKILLPAIMAYGVLNTLSFKELQNCMVIIFISSVIGYLCELGFKHVSIDMIVNADYANSSSPFESSYFAGMSITLCFFYCYYRKNRLLTILSVLYVIATFKRLAIIFAILFFILPFFLNLDKKLPTWNRQVLKLFFLLVTYIYYWLLLPQTEEIFFNIFHDTQQHFTMGRNVFLDTLINSDYRAFGYGSTDIVLGFSLEMDLIQIALEMGPIILFLFINSFWNLTADNIYITFIILFEFANFLTSHSLNSNYKWGLTFIVIGMIVYMSKERDNFFEKSAGKQNIYTHSHLYSSLNALHKKG</sequence>
<comment type="caution">
    <text evidence="2">The sequence shown here is derived from an EMBL/GenBank/DDBJ whole genome shotgun (WGS) entry which is preliminary data.</text>
</comment>
<accession>A0A261GAT2</accession>
<evidence type="ECO:0000256" key="1">
    <source>
        <dbReference type="SAM" id="Phobius"/>
    </source>
</evidence>